<keyword evidence="3" id="KW-0963">Cytoplasm</keyword>
<name>A0AAD3DV59_9CHLO</name>
<dbReference type="Gene3D" id="3.40.50.300">
    <property type="entry name" value="P-loop containing nucleotide triphosphate hydrolases"/>
    <property type="match status" value="1"/>
</dbReference>
<evidence type="ECO:0000256" key="4">
    <source>
        <dbReference type="ARBA" id="ARBA00022701"/>
    </source>
</evidence>
<proteinExistence type="inferred from homology"/>
<dbReference type="InterPro" id="IPR049945">
    <property type="entry name" value="AAA_22"/>
</dbReference>
<evidence type="ECO:0000256" key="5">
    <source>
        <dbReference type="ARBA" id="ARBA00022737"/>
    </source>
</evidence>
<gene>
    <name evidence="11" type="ORF">Agub_g10331</name>
</gene>
<dbReference type="SMART" id="SM00028">
    <property type="entry name" value="TPR"/>
    <property type="match status" value="3"/>
</dbReference>
<dbReference type="Proteomes" id="UP001054857">
    <property type="component" value="Unassembled WGS sequence"/>
</dbReference>
<evidence type="ECO:0000256" key="9">
    <source>
        <dbReference type="ARBA" id="ARBA00023212"/>
    </source>
</evidence>
<feature type="non-terminal residue" evidence="11">
    <location>
        <position position="680"/>
    </location>
</feature>
<feature type="domain" description="ORC1/DEAH AAA+ ATPase" evidence="10">
    <location>
        <begin position="44"/>
        <end position="165"/>
    </location>
</feature>
<keyword evidence="5" id="KW-0677">Repeat</keyword>
<evidence type="ECO:0000259" key="10">
    <source>
        <dbReference type="Pfam" id="PF13401"/>
    </source>
</evidence>
<keyword evidence="7" id="KW-0175">Coiled coil</keyword>
<evidence type="ECO:0000256" key="6">
    <source>
        <dbReference type="ARBA" id="ARBA00022803"/>
    </source>
</evidence>
<dbReference type="GO" id="GO:0007018">
    <property type="term" value="P:microtubule-based movement"/>
    <property type="evidence" value="ECO:0007669"/>
    <property type="project" value="TreeGrafter"/>
</dbReference>
<dbReference type="GO" id="GO:0005874">
    <property type="term" value="C:microtubule"/>
    <property type="evidence" value="ECO:0007669"/>
    <property type="project" value="UniProtKB-KW"/>
</dbReference>
<keyword evidence="6" id="KW-0802">TPR repeat</keyword>
<evidence type="ECO:0000256" key="1">
    <source>
        <dbReference type="ARBA" id="ARBA00004245"/>
    </source>
</evidence>
<sequence>MKEASSSSSAPCQLPPLDKVYEQYGGRGPEAQELQQWLSKLGSRVAAVVAEGGMGKTCLAVDVAWRLWRGSHATAGVLYVDCRGAFSRDALLLKLRAAAGVTSSQGDTEALAAALAKLCDGDPAGGRLLVLVDNAEDPAAADGGAALAEVLAALLMCHSRVQLLLTSRGEVHVQHMPPPHTHRIQPLGPGTAAELVLRLAQGVLSGQEAGGVAEACGCVPLALRLVSEALVAGRLTLEDVQQAVAERAAAGDDGSNSSSDPTLMFVEMVLRSLHAGVKKVALQVAAFTGSFTAASACSLLGGDSASLHEVRAHLASLHRYSVLLQHGDDSFAMHMHVRGVARSLLQQEAPAQLQRGVRERFARYVAALLARWQRLHADGALKLMVAEVAENWADVEQFLADVAGAEEEGAAGARPLLPGSSPLALSPQLLRETQLLATLSHGDFLYAVGKTWMSPTYLALTQRLVEVTQAPLQQAEAGGREPEREERLAAAAALLVRCEALMYGGEYCESAELAQRAVGLAEVAGGRGSVECAAALHLAASCLQGQGRGAEAVPLFREALAARRELLGPAHPLTTATLTHLAMQLSAEGQHEEAEGMYRQVYEAHQGSVGASHNLTAQAASNLAGCLHEQGRLAEAEALFRAALAAYRDSVGSGHRQVAFALVGLAAVVRERGQREAAEE</sequence>
<dbReference type="AlphaFoldDB" id="A0AAD3DV59"/>
<evidence type="ECO:0000313" key="11">
    <source>
        <dbReference type="EMBL" id="GFR48433.1"/>
    </source>
</evidence>
<dbReference type="InterPro" id="IPR027417">
    <property type="entry name" value="P-loop_NTPase"/>
</dbReference>
<comment type="caution">
    <text evidence="11">The sequence shown here is derived from an EMBL/GenBank/DDBJ whole genome shotgun (WGS) entry which is preliminary data.</text>
</comment>
<evidence type="ECO:0000256" key="2">
    <source>
        <dbReference type="ARBA" id="ARBA00009622"/>
    </source>
</evidence>
<dbReference type="PANTHER" id="PTHR45783">
    <property type="entry name" value="KINESIN LIGHT CHAIN"/>
    <property type="match status" value="1"/>
</dbReference>
<dbReference type="GO" id="GO:0016887">
    <property type="term" value="F:ATP hydrolysis activity"/>
    <property type="evidence" value="ECO:0007669"/>
    <property type="project" value="InterPro"/>
</dbReference>
<evidence type="ECO:0000256" key="7">
    <source>
        <dbReference type="ARBA" id="ARBA00023054"/>
    </source>
</evidence>
<accession>A0AAD3DV59</accession>
<comment type="similarity">
    <text evidence="2">Belongs to the kinesin light chain family.</text>
</comment>
<dbReference type="SUPFAM" id="SSF52540">
    <property type="entry name" value="P-loop containing nucleoside triphosphate hydrolases"/>
    <property type="match status" value="1"/>
</dbReference>
<dbReference type="InterPro" id="IPR002151">
    <property type="entry name" value="Kinesin_light"/>
</dbReference>
<dbReference type="PANTHER" id="PTHR45783:SF3">
    <property type="entry name" value="KINESIN LIGHT CHAIN"/>
    <property type="match status" value="1"/>
</dbReference>
<dbReference type="SUPFAM" id="SSF48452">
    <property type="entry name" value="TPR-like"/>
    <property type="match status" value="1"/>
</dbReference>
<evidence type="ECO:0000256" key="3">
    <source>
        <dbReference type="ARBA" id="ARBA00022490"/>
    </source>
</evidence>
<protein>
    <recommendedName>
        <fullName evidence="10">ORC1/DEAH AAA+ ATPase domain-containing protein</fullName>
    </recommendedName>
</protein>
<keyword evidence="12" id="KW-1185">Reference proteome</keyword>
<dbReference type="EMBL" id="BMAR01000023">
    <property type="protein sequence ID" value="GFR48433.1"/>
    <property type="molecule type" value="Genomic_DNA"/>
</dbReference>
<comment type="subcellular location">
    <subcellularLocation>
        <location evidence="1">Cytoplasm</location>
        <location evidence="1">Cytoskeleton</location>
    </subcellularLocation>
</comment>
<reference evidence="11 12" key="1">
    <citation type="journal article" date="2021" name="Sci. Rep.">
        <title>Genome sequencing of the multicellular alga Astrephomene provides insights into convergent evolution of germ-soma differentiation.</title>
        <authorList>
            <person name="Yamashita S."/>
            <person name="Yamamoto K."/>
            <person name="Matsuzaki R."/>
            <person name="Suzuki S."/>
            <person name="Yamaguchi H."/>
            <person name="Hirooka S."/>
            <person name="Minakuchi Y."/>
            <person name="Miyagishima S."/>
            <person name="Kawachi M."/>
            <person name="Toyoda A."/>
            <person name="Nozaki H."/>
        </authorList>
    </citation>
    <scope>NUCLEOTIDE SEQUENCE [LARGE SCALE GENOMIC DNA]</scope>
    <source>
        <strain evidence="11 12">NIES-4017</strain>
    </source>
</reference>
<dbReference type="Gene3D" id="1.25.40.10">
    <property type="entry name" value="Tetratricopeptide repeat domain"/>
    <property type="match status" value="1"/>
</dbReference>
<organism evidence="11 12">
    <name type="scientific">Astrephomene gubernaculifera</name>
    <dbReference type="NCBI Taxonomy" id="47775"/>
    <lineage>
        <taxon>Eukaryota</taxon>
        <taxon>Viridiplantae</taxon>
        <taxon>Chlorophyta</taxon>
        <taxon>core chlorophytes</taxon>
        <taxon>Chlorophyceae</taxon>
        <taxon>CS clade</taxon>
        <taxon>Chlamydomonadales</taxon>
        <taxon>Astrephomenaceae</taxon>
        <taxon>Astrephomene</taxon>
    </lineage>
</organism>
<dbReference type="GO" id="GO:0005871">
    <property type="term" value="C:kinesin complex"/>
    <property type="evidence" value="ECO:0007669"/>
    <property type="project" value="InterPro"/>
</dbReference>
<dbReference type="Pfam" id="PF13401">
    <property type="entry name" value="AAA_22"/>
    <property type="match status" value="1"/>
</dbReference>
<evidence type="ECO:0000313" key="12">
    <source>
        <dbReference type="Proteomes" id="UP001054857"/>
    </source>
</evidence>
<keyword evidence="8" id="KW-0505">Motor protein</keyword>
<evidence type="ECO:0000256" key="8">
    <source>
        <dbReference type="ARBA" id="ARBA00023175"/>
    </source>
</evidence>
<keyword evidence="4" id="KW-0493">Microtubule</keyword>
<keyword evidence="9" id="KW-0206">Cytoskeleton</keyword>
<dbReference type="GO" id="GO:0019894">
    <property type="term" value="F:kinesin binding"/>
    <property type="evidence" value="ECO:0007669"/>
    <property type="project" value="TreeGrafter"/>
</dbReference>
<dbReference type="GO" id="GO:0005737">
    <property type="term" value="C:cytoplasm"/>
    <property type="evidence" value="ECO:0007669"/>
    <property type="project" value="TreeGrafter"/>
</dbReference>
<dbReference type="Pfam" id="PF13424">
    <property type="entry name" value="TPR_12"/>
    <property type="match status" value="2"/>
</dbReference>
<dbReference type="InterPro" id="IPR019734">
    <property type="entry name" value="TPR_rpt"/>
</dbReference>
<dbReference type="InterPro" id="IPR011990">
    <property type="entry name" value="TPR-like_helical_dom_sf"/>
</dbReference>